<gene>
    <name evidence="2" type="ORF">UH38_21525</name>
</gene>
<dbReference type="Proteomes" id="UP000032452">
    <property type="component" value="Unassembled WGS sequence"/>
</dbReference>
<evidence type="ECO:0000313" key="3">
    <source>
        <dbReference type="Proteomes" id="UP000032452"/>
    </source>
</evidence>
<comment type="caution">
    <text evidence="2">The sequence shown here is derived from an EMBL/GenBank/DDBJ whole genome shotgun (WGS) entry which is preliminary data.</text>
</comment>
<feature type="domain" description="Cupin type-2" evidence="1">
    <location>
        <begin position="72"/>
        <end position="154"/>
    </location>
</feature>
<name>A0A0D8ZN12_9CYAN</name>
<dbReference type="PATRIC" id="fig|1618023.3.peg.2611"/>
<sequence length="172" mass="18681">MYSTRETAMQLLKKFGSFFPLMTLTLLGTVEIARCQTTPPPVNARTQSVTREVLASGYPSDAQGRILELVRYTIPSGVKLPPHTHPGMQIGRVEFGTLTYTVVRGAAKIIRANRSEETLQAGQTTLLKVGDSLIEPGGMVHYGKNESASIVILLNASLFDAKRPKAILTAPK</sequence>
<evidence type="ECO:0000313" key="2">
    <source>
        <dbReference type="EMBL" id="KJH69854.1"/>
    </source>
</evidence>
<reference evidence="2 3" key="1">
    <citation type="submission" date="2015-02" db="EMBL/GenBank/DDBJ databases">
        <title>Draft genome of a novel marine cyanobacterium (Chroococcales) isolated from South Atlantic Ocean.</title>
        <authorList>
            <person name="Rigonato J."/>
            <person name="Alvarenga D.O."/>
            <person name="Branco L.H."/>
            <person name="Varani A.M."/>
            <person name="Brandini F.P."/>
            <person name="Fiore M.F."/>
        </authorList>
    </citation>
    <scope>NUCLEOTIDE SEQUENCE [LARGE SCALE GENOMIC DNA]</scope>
    <source>
        <strain evidence="2 3">CENA595</strain>
    </source>
</reference>
<dbReference type="STRING" id="1618023.UH38_21525"/>
<keyword evidence="3" id="KW-1185">Reference proteome</keyword>
<proteinExistence type="predicted"/>
<evidence type="ECO:0000259" key="1">
    <source>
        <dbReference type="Pfam" id="PF07883"/>
    </source>
</evidence>
<dbReference type="InterPro" id="IPR013096">
    <property type="entry name" value="Cupin_2"/>
</dbReference>
<protein>
    <submittedName>
        <fullName evidence="2">Cupin</fullName>
    </submittedName>
</protein>
<accession>A0A0D8ZN12</accession>
<dbReference type="Gene3D" id="2.60.120.10">
    <property type="entry name" value="Jelly Rolls"/>
    <property type="match status" value="1"/>
</dbReference>
<dbReference type="Pfam" id="PF07883">
    <property type="entry name" value="Cupin_2"/>
    <property type="match status" value="1"/>
</dbReference>
<dbReference type="SUPFAM" id="SSF51182">
    <property type="entry name" value="RmlC-like cupins"/>
    <property type="match status" value="1"/>
</dbReference>
<organism evidence="2 3">
    <name type="scientific">Aliterella atlantica CENA595</name>
    <dbReference type="NCBI Taxonomy" id="1618023"/>
    <lineage>
        <taxon>Bacteria</taxon>
        <taxon>Bacillati</taxon>
        <taxon>Cyanobacteriota</taxon>
        <taxon>Cyanophyceae</taxon>
        <taxon>Chroococcidiopsidales</taxon>
        <taxon>Aliterellaceae</taxon>
        <taxon>Aliterella</taxon>
    </lineage>
</organism>
<dbReference type="EMBL" id="JYON01000033">
    <property type="protein sequence ID" value="KJH69854.1"/>
    <property type="molecule type" value="Genomic_DNA"/>
</dbReference>
<dbReference type="InterPro" id="IPR011051">
    <property type="entry name" value="RmlC_Cupin_sf"/>
</dbReference>
<dbReference type="AlphaFoldDB" id="A0A0D8ZN12"/>
<dbReference type="InterPro" id="IPR014710">
    <property type="entry name" value="RmlC-like_jellyroll"/>
</dbReference>